<reference evidence="2" key="1">
    <citation type="submission" date="2016-11" db="EMBL/GenBank/DDBJ databases">
        <authorList>
            <person name="Varghese N."/>
            <person name="Submissions S."/>
        </authorList>
    </citation>
    <scope>NUCLEOTIDE SEQUENCE [LARGE SCALE GENOMIC DNA]</scope>
    <source>
        <strain evidence="2">DSM 19858</strain>
    </source>
</reference>
<protein>
    <recommendedName>
        <fullName evidence="3">HPt domain-containing protein</fullName>
    </recommendedName>
</protein>
<evidence type="ECO:0000313" key="1">
    <source>
        <dbReference type="EMBL" id="SHJ89012.1"/>
    </source>
</evidence>
<dbReference type="SUPFAM" id="SSF47226">
    <property type="entry name" value="Histidine-containing phosphotransfer domain, HPT domain"/>
    <property type="match status" value="1"/>
</dbReference>
<dbReference type="Proteomes" id="UP000184543">
    <property type="component" value="Unassembled WGS sequence"/>
</dbReference>
<dbReference type="InterPro" id="IPR036641">
    <property type="entry name" value="HPT_dom_sf"/>
</dbReference>
<gene>
    <name evidence="1" type="ORF">SAMN04488513_11186</name>
</gene>
<dbReference type="STRING" id="192903.SAMN04488513_11186"/>
<sequence length="114" mass="13437">MDVQEEYLREVPNLDYVVDLVGTQDFEFKQKFVAIMKTEFRWDLGKYLYHIKIDEPRAAAEIVHKLKYKFSVLGMKKGFDFAEAHKERLEVGDTSLDPDFKVLLKTVTRFLDTV</sequence>
<dbReference type="OrthoDB" id="1441381at2"/>
<evidence type="ECO:0000313" key="2">
    <source>
        <dbReference type="Proteomes" id="UP000184543"/>
    </source>
</evidence>
<keyword evidence="2" id="KW-1185">Reference proteome</keyword>
<proteinExistence type="predicted"/>
<dbReference type="GO" id="GO:0000160">
    <property type="term" value="P:phosphorelay signal transduction system"/>
    <property type="evidence" value="ECO:0007669"/>
    <property type="project" value="InterPro"/>
</dbReference>
<dbReference type="EMBL" id="FQYU01000011">
    <property type="protein sequence ID" value="SHJ89012.1"/>
    <property type="molecule type" value="Genomic_DNA"/>
</dbReference>
<dbReference type="AlphaFoldDB" id="A0A1M6N060"/>
<organism evidence="1 2">
    <name type="scientific">Pseudozobellia thermophila</name>
    <dbReference type="NCBI Taxonomy" id="192903"/>
    <lineage>
        <taxon>Bacteria</taxon>
        <taxon>Pseudomonadati</taxon>
        <taxon>Bacteroidota</taxon>
        <taxon>Flavobacteriia</taxon>
        <taxon>Flavobacteriales</taxon>
        <taxon>Flavobacteriaceae</taxon>
        <taxon>Pseudozobellia</taxon>
    </lineage>
</organism>
<accession>A0A1M6N060</accession>
<name>A0A1M6N060_9FLAO</name>
<evidence type="ECO:0008006" key="3">
    <source>
        <dbReference type="Google" id="ProtNLM"/>
    </source>
</evidence>